<dbReference type="InterPro" id="IPR010144">
    <property type="entry name" value="CRISPR-assoc_prot_Csd1-typ"/>
</dbReference>
<name>A0A3B0YH69_9ZZZZ</name>
<sequence>MSWMAKLYETYEVGIQLDLPASEQPMPISHTLQNAHIKITIDGEGNFKCAEVLEKVQVVLPATEKSAGRSSGEAPHPLADKIQYIAKDYLDYGGKKKGYFDGYFEGLNSWCTSKYSHPKAIAVNKYIEKGKVVDDLVKNKILFVDKQDNLLLSWPEDSEGITPKIFKVLPKDKGKLDQGNALVCWSVELQGDSVSDTWTDNELQKAWVDFELANSDQIGLCFITGKKMPLAFSHPAKLRHTGDKAKLVSSNDMSGFTFRGRFTDSKNSIDKYGAQSVGVSFDVTQKAHNALRWLISRQGFRNSDQVIVAWAISGKEIPKPMEDTWELMGKELQEISVPLSLEENQIDHTVDLGQSFSLALGKYMAGYQAKLKTTDNIIIMGLDSATPGRMAVTYYQEFFPEDYIERVSQWHTDFSWYQRHKVDLAVGKKKAAAKIVWPISAPSPRSIWEAIYGSKLNDSLKKNTVERVLPCIVEACPFPRDLVDKAVRNASNRSAYKSDEQWVWEKNIGIACALYKGYSRRRPKQPKEYIMGLESDNSSRDYLYGRLLAIAERLEDMSLYVAGESRSTTAARLMQRFADRPASTWRNIELALQPYIQRLKNNRAGFLHNIQMLLDDVMNKFTEGEFVNDKPLSGEFLLAFHSQRLELRRKKELKETSENDESKTEGDE</sequence>
<dbReference type="NCBIfam" id="TIGR01863">
    <property type="entry name" value="cas_Csd1"/>
    <property type="match status" value="1"/>
</dbReference>
<dbReference type="CDD" id="cd09757">
    <property type="entry name" value="Cas8c_I-C"/>
    <property type="match status" value="1"/>
</dbReference>
<accession>A0A3B0YH69</accession>
<dbReference type="Pfam" id="PF09709">
    <property type="entry name" value="Cas_Csd1"/>
    <property type="match status" value="1"/>
</dbReference>
<proteinExistence type="predicted"/>
<dbReference type="AlphaFoldDB" id="A0A3B0YH69"/>
<evidence type="ECO:0000313" key="1">
    <source>
        <dbReference type="EMBL" id="VAW78751.1"/>
    </source>
</evidence>
<reference evidence="1" key="1">
    <citation type="submission" date="2018-06" db="EMBL/GenBank/DDBJ databases">
        <authorList>
            <person name="Zhirakovskaya E."/>
        </authorList>
    </citation>
    <scope>NUCLEOTIDE SEQUENCE</scope>
</reference>
<dbReference type="EMBL" id="UOFL01000162">
    <property type="protein sequence ID" value="VAW78751.1"/>
    <property type="molecule type" value="Genomic_DNA"/>
</dbReference>
<organism evidence="1">
    <name type="scientific">hydrothermal vent metagenome</name>
    <dbReference type="NCBI Taxonomy" id="652676"/>
    <lineage>
        <taxon>unclassified sequences</taxon>
        <taxon>metagenomes</taxon>
        <taxon>ecological metagenomes</taxon>
    </lineage>
</organism>
<protein>
    <submittedName>
        <fullName evidence="1">CRISPR-associated protein, Csd1 family</fullName>
    </submittedName>
</protein>
<gene>
    <name evidence="1" type="ORF">MNBD_GAMMA12-3225</name>
</gene>